<keyword evidence="3" id="KW-1185">Reference proteome</keyword>
<protein>
    <submittedName>
        <fullName evidence="2">Uncharacterized protein</fullName>
    </submittedName>
</protein>
<proteinExistence type="predicted"/>
<evidence type="ECO:0000313" key="2">
    <source>
        <dbReference type="EMBL" id="GFH45327.1"/>
    </source>
</evidence>
<dbReference type="EMBL" id="BLLK01000020">
    <property type="protein sequence ID" value="GFH45327.1"/>
    <property type="molecule type" value="Genomic_DNA"/>
</dbReference>
<evidence type="ECO:0000256" key="1">
    <source>
        <dbReference type="SAM" id="MobiDB-lite"/>
    </source>
</evidence>
<dbReference type="AlphaFoldDB" id="A0AAD3CFU4"/>
<accession>A0AAD3CFU4</accession>
<evidence type="ECO:0000313" key="3">
    <source>
        <dbReference type="Proteomes" id="UP001054902"/>
    </source>
</evidence>
<feature type="region of interest" description="Disordered" evidence="1">
    <location>
        <begin position="1"/>
        <end position="28"/>
    </location>
</feature>
<gene>
    <name evidence="2" type="ORF">CTEN210_01801</name>
</gene>
<dbReference type="Proteomes" id="UP001054902">
    <property type="component" value="Unassembled WGS sequence"/>
</dbReference>
<sequence>MVAKGVRKLFRRKNKSHKSKRNLEGAHTDVKFSRVDSMHTDVYVPPDARDGDIMLVHVHGRVQSLRVPKGEQGKEIRYYIAKEEKGQNTGCMCCA</sequence>
<feature type="compositionally biased region" description="Basic residues" evidence="1">
    <location>
        <begin position="1"/>
        <end position="20"/>
    </location>
</feature>
<name>A0AAD3CFU4_9STRA</name>
<comment type="caution">
    <text evidence="2">The sequence shown here is derived from an EMBL/GenBank/DDBJ whole genome shotgun (WGS) entry which is preliminary data.</text>
</comment>
<organism evidence="2 3">
    <name type="scientific">Chaetoceros tenuissimus</name>
    <dbReference type="NCBI Taxonomy" id="426638"/>
    <lineage>
        <taxon>Eukaryota</taxon>
        <taxon>Sar</taxon>
        <taxon>Stramenopiles</taxon>
        <taxon>Ochrophyta</taxon>
        <taxon>Bacillariophyta</taxon>
        <taxon>Coscinodiscophyceae</taxon>
        <taxon>Chaetocerotophycidae</taxon>
        <taxon>Chaetocerotales</taxon>
        <taxon>Chaetocerotaceae</taxon>
        <taxon>Chaetoceros</taxon>
    </lineage>
</organism>
<reference evidence="2 3" key="1">
    <citation type="journal article" date="2021" name="Sci. Rep.">
        <title>The genome of the diatom Chaetoceros tenuissimus carries an ancient integrated fragment of an extant virus.</title>
        <authorList>
            <person name="Hongo Y."/>
            <person name="Kimura K."/>
            <person name="Takaki Y."/>
            <person name="Yoshida Y."/>
            <person name="Baba S."/>
            <person name="Kobayashi G."/>
            <person name="Nagasaki K."/>
            <person name="Hano T."/>
            <person name="Tomaru Y."/>
        </authorList>
    </citation>
    <scope>NUCLEOTIDE SEQUENCE [LARGE SCALE GENOMIC DNA]</scope>
    <source>
        <strain evidence="2 3">NIES-3715</strain>
    </source>
</reference>